<dbReference type="Proteomes" id="UP000054007">
    <property type="component" value="Unassembled WGS sequence"/>
</dbReference>
<keyword evidence="16" id="KW-1185">Reference proteome</keyword>
<keyword evidence="5 13" id="KW-0349">Heme</keyword>
<feature type="non-terminal residue" evidence="15">
    <location>
        <position position="1"/>
    </location>
</feature>
<proteinExistence type="inferred from homology"/>
<evidence type="ECO:0000256" key="11">
    <source>
        <dbReference type="ARBA" id="ARBA00023033"/>
    </source>
</evidence>
<dbReference type="GO" id="GO:0016705">
    <property type="term" value="F:oxidoreductase activity, acting on paired donors, with incorporation or reduction of molecular oxygen"/>
    <property type="evidence" value="ECO:0007669"/>
    <property type="project" value="InterPro"/>
</dbReference>
<evidence type="ECO:0000256" key="14">
    <source>
        <dbReference type="RuleBase" id="RU000461"/>
    </source>
</evidence>
<dbReference type="InterPro" id="IPR017972">
    <property type="entry name" value="Cyt_P450_CS"/>
</dbReference>
<comment type="subcellular location">
    <subcellularLocation>
        <location evidence="2">Membrane</location>
    </subcellularLocation>
</comment>
<evidence type="ECO:0000256" key="7">
    <source>
        <dbReference type="ARBA" id="ARBA00022723"/>
    </source>
</evidence>
<accession>A0A0D7AZR1</accession>
<evidence type="ECO:0000256" key="1">
    <source>
        <dbReference type="ARBA" id="ARBA00001971"/>
    </source>
</evidence>
<reference evidence="15 16" key="1">
    <citation type="journal article" date="2015" name="Fungal Genet. Biol.">
        <title>Evolution of novel wood decay mechanisms in Agaricales revealed by the genome sequences of Fistulina hepatica and Cylindrobasidium torrendii.</title>
        <authorList>
            <person name="Floudas D."/>
            <person name="Held B.W."/>
            <person name="Riley R."/>
            <person name="Nagy L.G."/>
            <person name="Koehler G."/>
            <person name="Ransdell A.S."/>
            <person name="Younus H."/>
            <person name="Chow J."/>
            <person name="Chiniquy J."/>
            <person name="Lipzen A."/>
            <person name="Tritt A."/>
            <person name="Sun H."/>
            <person name="Haridas S."/>
            <person name="LaButti K."/>
            <person name="Ohm R.A."/>
            <person name="Kues U."/>
            <person name="Blanchette R.A."/>
            <person name="Grigoriev I.V."/>
            <person name="Minto R.E."/>
            <person name="Hibbett D.S."/>
        </authorList>
    </citation>
    <scope>NUCLEOTIDE SEQUENCE [LARGE SCALE GENOMIC DNA]</scope>
    <source>
        <strain evidence="15 16">FP15055 ss-10</strain>
    </source>
</reference>
<dbReference type="PROSITE" id="PS00086">
    <property type="entry name" value="CYTOCHROME_P450"/>
    <property type="match status" value="1"/>
</dbReference>
<evidence type="ECO:0000256" key="6">
    <source>
        <dbReference type="ARBA" id="ARBA00022692"/>
    </source>
</evidence>
<evidence type="ECO:0000256" key="12">
    <source>
        <dbReference type="ARBA" id="ARBA00023136"/>
    </source>
</evidence>
<evidence type="ECO:0000256" key="9">
    <source>
        <dbReference type="ARBA" id="ARBA00023002"/>
    </source>
</evidence>
<gene>
    <name evidence="15" type="ORF">CYLTODRAFT_360998</name>
</gene>
<dbReference type="STRING" id="1314674.A0A0D7AZR1"/>
<evidence type="ECO:0000256" key="4">
    <source>
        <dbReference type="ARBA" id="ARBA00010617"/>
    </source>
</evidence>
<keyword evidence="6" id="KW-0812">Transmembrane</keyword>
<keyword evidence="8" id="KW-1133">Transmembrane helix</keyword>
<evidence type="ECO:0000256" key="2">
    <source>
        <dbReference type="ARBA" id="ARBA00004370"/>
    </source>
</evidence>
<dbReference type="InterPro" id="IPR001128">
    <property type="entry name" value="Cyt_P450"/>
</dbReference>
<comment type="cofactor">
    <cofactor evidence="1 13">
        <name>heme</name>
        <dbReference type="ChEBI" id="CHEBI:30413"/>
    </cofactor>
</comment>
<dbReference type="Pfam" id="PF00067">
    <property type="entry name" value="p450"/>
    <property type="match status" value="1"/>
</dbReference>
<keyword evidence="12" id="KW-0472">Membrane</keyword>
<dbReference type="PRINTS" id="PR00463">
    <property type="entry name" value="EP450I"/>
</dbReference>
<dbReference type="AlphaFoldDB" id="A0A0D7AZR1"/>
<dbReference type="OrthoDB" id="1470350at2759"/>
<evidence type="ECO:0000256" key="10">
    <source>
        <dbReference type="ARBA" id="ARBA00023004"/>
    </source>
</evidence>
<keyword evidence="9 14" id="KW-0560">Oxidoreductase</keyword>
<dbReference type="InterPro" id="IPR036396">
    <property type="entry name" value="Cyt_P450_sf"/>
</dbReference>
<dbReference type="GO" id="GO:0016020">
    <property type="term" value="C:membrane"/>
    <property type="evidence" value="ECO:0007669"/>
    <property type="project" value="UniProtKB-SubCell"/>
</dbReference>
<dbReference type="GO" id="GO:0020037">
    <property type="term" value="F:heme binding"/>
    <property type="evidence" value="ECO:0007669"/>
    <property type="project" value="InterPro"/>
</dbReference>
<evidence type="ECO:0000256" key="5">
    <source>
        <dbReference type="ARBA" id="ARBA00022617"/>
    </source>
</evidence>
<evidence type="ECO:0000256" key="8">
    <source>
        <dbReference type="ARBA" id="ARBA00022989"/>
    </source>
</evidence>
<comment type="pathway">
    <text evidence="3">Secondary metabolite biosynthesis; terpenoid biosynthesis.</text>
</comment>
<keyword evidence="11 14" id="KW-0503">Monooxygenase</keyword>
<dbReference type="PRINTS" id="PR00385">
    <property type="entry name" value="P450"/>
</dbReference>
<organism evidence="15 16">
    <name type="scientific">Cylindrobasidium torrendii FP15055 ss-10</name>
    <dbReference type="NCBI Taxonomy" id="1314674"/>
    <lineage>
        <taxon>Eukaryota</taxon>
        <taxon>Fungi</taxon>
        <taxon>Dikarya</taxon>
        <taxon>Basidiomycota</taxon>
        <taxon>Agaricomycotina</taxon>
        <taxon>Agaricomycetes</taxon>
        <taxon>Agaricomycetidae</taxon>
        <taxon>Agaricales</taxon>
        <taxon>Marasmiineae</taxon>
        <taxon>Physalacriaceae</taxon>
        <taxon>Cylindrobasidium</taxon>
    </lineage>
</organism>
<dbReference type="GO" id="GO:0004497">
    <property type="term" value="F:monooxygenase activity"/>
    <property type="evidence" value="ECO:0007669"/>
    <property type="project" value="UniProtKB-KW"/>
</dbReference>
<comment type="similarity">
    <text evidence="4 14">Belongs to the cytochrome P450 family.</text>
</comment>
<evidence type="ECO:0000256" key="13">
    <source>
        <dbReference type="PIRSR" id="PIRSR602401-1"/>
    </source>
</evidence>
<evidence type="ECO:0000313" key="16">
    <source>
        <dbReference type="Proteomes" id="UP000054007"/>
    </source>
</evidence>
<evidence type="ECO:0000313" key="15">
    <source>
        <dbReference type="EMBL" id="KIY62751.1"/>
    </source>
</evidence>
<dbReference type="PANTHER" id="PTHR24305:SF166">
    <property type="entry name" value="CYTOCHROME P450 12A4, MITOCHONDRIAL-RELATED"/>
    <property type="match status" value="1"/>
</dbReference>
<protein>
    <submittedName>
        <fullName evidence="15">Cytochrome P450</fullName>
    </submittedName>
</protein>
<evidence type="ECO:0000256" key="3">
    <source>
        <dbReference type="ARBA" id="ARBA00004721"/>
    </source>
</evidence>
<dbReference type="Gene3D" id="1.10.630.10">
    <property type="entry name" value="Cytochrome P450"/>
    <property type="match status" value="1"/>
</dbReference>
<dbReference type="InterPro" id="IPR050121">
    <property type="entry name" value="Cytochrome_P450_monoxygenase"/>
</dbReference>
<dbReference type="GO" id="GO:0005506">
    <property type="term" value="F:iron ion binding"/>
    <property type="evidence" value="ECO:0007669"/>
    <property type="project" value="InterPro"/>
</dbReference>
<name>A0A0D7AZR1_9AGAR</name>
<dbReference type="SUPFAM" id="SSF48264">
    <property type="entry name" value="Cytochrome P450"/>
    <property type="match status" value="1"/>
</dbReference>
<dbReference type="PANTHER" id="PTHR24305">
    <property type="entry name" value="CYTOCHROME P450"/>
    <property type="match status" value="1"/>
</dbReference>
<dbReference type="EMBL" id="KN880751">
    <property type="protein sequence ID" value="KIY62751.1"/>
    <property type="molecule type" value="Genomic_DNA"/>
</dbReference>
<keyword evidence="10 13" id="KW-0408">Iron</keyword>
<sequence>ILRLPRSAVARVRGPDAPSWLVGHEEMLNNQEQVGTLELQWAREYGSVFRLKGCFGENILMLSDAKAIQHVLHTSGYRFRKAASSEKDSHDLFGGGILVAQGAAHSRQRKIMNPSFSHSQLKTFSRLFQAMGGAFAQKMVETVGDGAAVNVHRWLGRFTLDVIGRAAFGYDFAAVEDTDNELTKVMNTLLYVPTCIVDKGKYTYILDWVWGHLPVIARRAMDVFPTKQSLRYRHFREMSSAAAKEILDDAKGTSTTYMSGKDILSVLVRANEAEDLPKKLTEDEVLSQAATMILAGHETSASTLTWILYELSARLDIQTKIREEISSIRDRYPVKGEVAVHEYEGMETLNAVIKETLRIHPIVFKVQRVSNEDDILPLSEPIVNSIGETVTEIAVPKGQFVHVAIGAYNRNKSVWGEDADIWRPERWVESQSKRPDNSVSVGVLSNLVTFSGGVRSCIGWRFALMEMQVLLVELLETFQIERPVNEGVIKRYPAAGLMLPIVEGALDKGVNMPLKLTPL</sequence>
<feature type="binding site" description="axial binding residue" evidence="13">
    <location>
        <position position="457"/>
    </location>
    <ligand>
        <name>heme</name>
        <dbReference type="ChEBI" id="CHEBI:30413"/>
    </ligand>
    <ligandPart>
        <name>Fe</name>
        <dbReference type="ChEBI" id="CHEBI:18248"/>
    </ligandPart>
</feature>
<dbReference type="InterPro" id="IPR002401">
    <property type="entry name" value="Cyt_P450_E_grp-I"/>
</dbReference>
<keyword evidence="7 13" id="KW-0479">Metal-binding</keyword>